<evidence type="ECO:0000256" key="4">
    <source>
        <dbReference type="ARBA" id="ARBA00022475"/>
    </source>
</evidence>
<comment type="subcellular location">
    <subcellularLocation>
        <location evidence="1">Cell inner membrane</location>
        <topology evidence="1">Multi-pass membrane protein</topology>
    </subcellularLocation>
</comment>
<evidence type="ECO:0000313" key="13">
    <source>
        <dbReference type="Proteomes" id="UP000095008"/>
    </source>
</evidence>
<protein>
    <recommendedName>
        <fullName evidence="2">Lipopolysaccharide export system permease protein LptF</fullName>
    </recommendedName>
</protein>
<gene>
    <name evidence="11" type="ORF">A6M23_20080</name>
    <name evidence="10" type="ORF">A6P07_19505</name>
</gene>
<evidence type="ECO:0000256" key="9">
    <source>
        <dbReference type="SAM" id="Phobius"/>
    </source>
</evidence>
<dbReference type="EMBL" id="LWSA01000342">
    <property type="protein sequence ID" value="OCX67643.1"/>
    <property type="molecule type" value="Genomic_DNA"/>
</dbReference>
<keyword evidence="8 9" id="KW-0472">Membrane</keyword>
<proteinExistence type="predicted"/>
<feature type="transmembrane region" description="Helical" evidence="9">
    <location>
        <begin position="52"/>
        <end position="77"/>
    </location>
</feature>
<accession>A0A1C2IV56</accession>
<dbReference type="GO" id="GO:0015920">
    <property type="term" value="P:lipopolysaccharide transport"/>
    <property type="evidence" value="ECO:0007669"/>
    <property type="project" value="TreeGrafter"/>
</dbReference>
<keyword evidence="3" id="KW-0813">Transport</keyword>
<dbReference type="NCBIfam" id="TIGR04407">
    <property type="entry name" value="LptF_YjgP"/>
    <property type="match status" value="1"/>
</dbReference>
<evidence type="ECO:0000256" key="1">
    <source>
        <dbReference type="ARBA" id="ARBA00004429"/>
    </source>
</evidence>
<evidence type="ECO:0000313" key="10">
    <source>
        <dbReference type="EMBL" id="OCX67643.1"/>
    </source>
</evidence>
<sequence length="377" mass="40762">MTRIHLQIIRNISVTFLLTCLVILAILAIGQLTQLLKQVASGQLPLPIVLQLLGLAVPTLLVTVLPLAFFFAVYLVFNNLYRSNEMVAIRSTGTGLTGLLPALAVVAGVVFCLELGLALIWAPAAQRTLQSESERLANVAAEAMLQPGSFTSLPGGRVIYVGSAIGKNTHRYHEIFLSIAQGTQPDMATAAYGEIKPGDDGALSLVLIDGQRYLGQPGQNGFKVLSFARYRVMLGNSATNGSNQAGGISWSNASLAQLVEHFSGQDRRYAVTELQWRLIWPIALPLLALLAIPLAYSEPRGGGRAAGMLLGVLFLLAINNVLIYIKEHMMAGKMPLFPGFLWVVLGIALIAFYTFLRRSRDLGLLPVLFSQSAHETR</sequence>
<feature type="transmembrane region" description="Helical" evidence="9">
    <location>
        <begin position="308"/>
        <end position="325"/>
    </location>
</feature>
<evidence type="ECO:0000313" key="12">
    <source>
        <dbReference type="Proteomes" id="UP000094893"/>
    </source>
</evidence>
<dbReference type="Pfam" id="PF03739">
    <property type="entry name" value="LptF_LptG"/>
    <property type="match status" value="1"/>
</dbReference>
<feature type="transmembrane region" description="Helical" evidence="9">
    <location>
        <begin position="12"/>
        <end position="32"/>
    </location>
</feature>
<reference evidence="10 12" key="1">
    <citation type="journal article" date="2016" name="Int. J. Mol. Sci.">
        <title>Comparative genomics of the extreme acidophile Acidithiobacillus thiooxidans reveals intraspecific divergence and niche adaptation.</title>
        <authorList>
            <person name="Zhang X."/>
            <person name="Feng X."/>
            <person name="Tao J."/>
            <person name="Ma L."/>
            <person name="Xiao Y."/>
            <person name="Liang Y."/>
            <person name="Liu X."/>
            <person name="Yin H."/>
        </authorList>
    </citation>
    <scope>NUCLEOTIDE SEQUENCE [LARGE SCALE GENOMIC DNA]</scope>
    <source>
        <strain evidence="10 12">A02</strain>
        <strain evidence="11">DXS-W</strain>
    </source>
</reference>
<feature type="transmembrane region" description="Helical" evidence="9">
    <location>
        <begin position="337"/>
        <end position="356"/>
    </location>
</feature>
<dbReference type="AlphaFoldDB" id="A0A1C2IV56"/>
<dbReference type="EMBL" id="LWRY01000302">
    <property type="protein sequence ID" value="OCX67728.1"/>
    <property type="molecule type" value="Genomic_DNA"/>
</dbReference>
<dbReference type="STRING" id="930.GCA_002079865_02032"/>
<dbReference type="InterPro" id="IPR005495">
    <property type="entry name" value="LptG/LptF_permease"/>
</dbReference>
<evidence type="ECO:0000256" key="5">
    <source>
        <dbReference type="ARBA" id="ARBA00022519"/>
    </source>
</evidence>
<comment type="caution">
    <text evidence="10">The sequence shown here is derived from an EMBL/GenBank/DDBJ whole genome shotgun (WGS) entry which is preliminary data.</text>
</comment>
<evidence type="ECO:0000313" key="11">
    <source>
        <dbReference type="EMBL" id="OCX67728.1"/>
    </source>
</evidence>
<dbReference type="GO" id="GO:0055085">
    <property type="term" value="P:transmembrane transport"/>
    <property type="evidence" value="ECO:0007669"/>
    <property type="project" value="InterPro"/>
</dbReference>
<evidence type="ECO:0000256" key="3">
    <source>
        <dbReference type="ARBA" id="ARBA00022448"/>
    </source>
</evidence>
<keyword evidence="6 9" id="KW-0812">Transmembrane</keyword>
<evidence type="ECO:0000256" key="7">
    <source>
        <dbReference type="ARBA" id="ARBA00022989"/>
    </source>
</evidence>
<keyword evidence="5" id="KW-0997">Cell inner membrane</keyword>
<dbReference type="eggNOG" id="COG0795">
    <property type="taxonomic scope" value="Bacteria"/>
</dbReference>
<feature type="transmembrane region" description="Helical" evidence="9">
    <location>
        <begin position="278"/>
        <end position="296"/>
    </location>
</feature>
<keyword evidence="4" id="KW-1003">Cell membrane</keyword>
<dbReference type="RefSeq" id="WP_024894432.1">
    <property type="nucleotide sequence ID" value="NZ_LWRY01000302.1"/>
</dbReference>
<feature type="transmembrane region" description="Helical" evidence="9">
    <location>
        <begin position="98"/>
        <end position="122"/>
    </location>
</feature>
<name>A0A1C2IV56_ACITH</name>
<organism evidence="10 12">
    <name type="scientific">Acidithiobacillus thiooxidans</name>
    <name type="common">Thiobacillus thiooxidans</name>
    <dbReference type="NCBI Taxonomy" id="930"/>
    <lineage>
        <taxon>Bacteria</taxon>
        <taxon>Pseudomonadati</taxon>
        <taxon>Pseudomonadota</taxon>
        <taxon>Acidithiobacillia</taxon>
        <taxon>Acidithiobacillales</taxon>
        <taxon>Acidithiobacillaceae</taxon>
        <taxon>Acidithiobacillus</taxon>
    </lineage>
</organism>
<dbReference type="InterPro" id="IPR030922">
    <property type="entry name" value="LptF"/>
</dbReference>
<dbReference type="Proteomes" id="UP000095008">
    <property type="component" value="Unassembled WGS sequence"/>
</dbReference>
<keyword evidence="7 9" id="KW-1133">Transmembrane helix</keyword>
<dbReference type="GO" id="GO:0043190">
    <property type="term" value="C:ATP-binding cassette (ABC) transporter complex"/>
    <property type="evidence" value="ECO:0007669"/>
    <property type="project" value="InterPro"/>
</dbReference>
<keyword evidence="13" id="KW-1185">Reference proteome</keyword>
<dbReference type="OrthoDB" id="5297935at2"/>
<evidence type="ECO:0000256" key="2">
    <source>
        <dbReference type="ARBA" id="ARBA00014213"/>
    </source>
</evidence>
<dbReference type="PANTHER" id="PTHR33529">
    <property type="entry name" value="SLR0882 PROTEIN-RELATED"/>
    <property type="match status" value="1"/>
</dbReference>
<dbReference type="Proteomes" id="UP000094893">
    <property type="component" value="Unassembled WGS sequence"/>
</dbReference>
<dbReference type="PANTHER" id="PTHR33529:SF7">
    <property type="entry name" value="LIPOPOLYSACCHARIDE EXPORT SYSTEM PERMEASE PROTEIN LPTF"/>
    <property type="match status" value="1"/>
</dbReference>
<evidence type="ECO:0000256" key="6">
    <source>
        <dbReference type="ARBA" id="ARBA00022692"/>
    </source>
</evidence>
<evidence type="ECO:0000256" key="8">
    <source>
        <dbReference type="ARBA" id="ARBA00023136"/>
    </source>
</evidence>